<keyword evidence="1" id="KW-0472">Membrane</keyword>
<keyword evidence="1" id="KW-1133">Transmembrane helix</keyword>
<dbReference type="Proteomes" id="UP000663946">
    <property type="component" value="Chromosome 1"/>
</dbReference>
<accession>A0AAJ4N0N3</accession>
<organism evidence="2 3">
    <name type="scientific">Agrobacterium tumefaciens</name>
    <dbReference type="NCBI Taxonomy" id="358"/>
    <lineage>
        <taxon>Bacteria</taxon>
        <taxon>Pseudomonadati</taxon>
        <taxon>Pseudomonadota</taxon>
        <taxon>Alphaproteobacteria</taxon>
        <taxon>Hyphomicrobiales</taxon>
        <taxon>Rhizobiaceae</taxon>
        <taxon>Rhizobium/Agrobacterium group</taxon>
        <taxon>Agrobacterium</taxon>
        <taxon>Agrobacterium tumefaciens complex</taxon>
    </lineage>
</organism>
<keyword evidence="1" id="KW-0812">Transmembrane</keyword>
<feature type="transmembrane region" description="Helical" evidence="1">
    <location>
        <begin position="53"/>
        <end position="73"/>
    </location>
</feature>
<reference evidence="2" key="1">
    <citation type="submission" date="2020-02" db="EMBL/GenBank/DDBJ databases">
        <title>Unexpected conservation and global transmission of agrobacterial virulence plasmids.</title>
        <authorList>
            <person name="Weisberg A.J."/>
            <person name="Davis E.W. II"/>
            <person name="Tabima J.R."/>
            <person name="Belcher M.S."/>
            <person name="Miller M."/>
            <person name="Kuo C.-H."/>
            <person name="Loper J.E."/>
            <person name="Grunwald N.J."/>
            <person name="Putnam M.L."/>
            <person name="Chang J.H."/>
        </authorList>
    </citation>
    <scope>NUCLEOTIDE SEQUENCE</scope>
    <source>
        <strain evidence="2">Q15/94</strain>
    </source>
</reference>
<evidence type="ECO:0000313" key="2">
    <source>
        <dbReference type="EMBL" id="QTG12587.1"/>
    </source>
</evidence>
<evidence type="ECO:0000256" key="1">
    <source>
        <dbReference type="SAM" id="Phobius"/>
    </source>
</evidence>
<evidence type="ECO:0000313" key="3">
    <source>
        <dbReference type="Proteomes" id="UP000663946"/>
    </source>
</evidence>
<dbReference type="AlphaFoldDB" id="A0AAJ4N0N3"/>
<feature type="transmembrane region" description="Helical" evidence="1">
    <location>
        <begin position="85"/>
        <end position="107"/>
    </location>
</feature>
<sequence>MTERPTDLIVETADIPVARISRNTTQDLIYITEDRLELRLRDYTEQINKRKQLSGPGGTLLTFAGALTTATFNDFWGLNASQIKMIFYAGTCLSLAWLIWALCSRIASEKPSISKVMAKIRNDEQSVAN</sequence>
<dbReference type="RefSeq" id="WP_333721929.1">
    <property type="nucleotide sequence ID" value="NZ_CP049216.1"/>
</dbReference>
<dbReference type="EMBL" id="CP049216">
    <property type="protein sequence ID" value="QTG12587.1"/>
    <property type="molecule type" value="Genomic_DNA"/>
</dbReference>
<protein>
    <submittedName>
        <fullName evidence="2">Uncharacterized protein</fullName>
    </submittedName>
</protein>
<name>A0AAJ4N0N3_AGRTU</name>
<gene>
    <name evidence="2" type="ORF">G6M86_04725</name>
</gene>
<proteinExistence type="predicted"/>